<reference evidence="1 2" key="1">
    <citation type="journal article" date="2011" name="PLoS Genet.">
        <title>Azospirillum genomes reveal transition of bacteria from aquatic to terrestrial environments.</title>
        <authorList>
            <person name="Wisniewski-Dye F."/>
            <person name="Borziak K."/>
            <person name="Khalsa-Moyers G."/>
            <person name="Alexandre G."/>
            <person name="Sukharnikov L.O."/>
            <person name="Wuichet K."/>
            <person name="Hurst G.B."/>
            <person name="McDonald W.H."/>
            <person name="Robertson J.S."/>
            <person name="Barbe V."/>
            <person name="Calteau A."/>
            <person name="Rouy Z."/>
            <person name="Mangenot S."/>
            <person name="Prigent-Combaret C."/>
            <person name="Normand P."/>
            <person name="Boyer M."/>
            <person name="Siguier P."/>
            <person name="Dessaux Y."/>
            <person name="Elmerich C."/>
            <person name="Condemine G."/>
            <person name="Krishnen G."/>
            <person name="Kennedy I."/>
            <person name="Paterson A.H."/>
            <person name="Gonzalez V."/>
            <person name="Mavingui P."/>
            <person name="Zhulin I.B."/>
        </authorList>
    </citation>
    <scope>NUCLEOTIDE SEQUENCE [LARGE SCALE GENOMIC DNA]</scope>
    <source>
        <strain evidence="1 2">Sp245</strain>
    </source>
</reference>
<dbReference type="Proteomes" id="UP000007319">
    <property type="component" value="Chromosome"/>
</dbReference>
<organism evidence="1 2">
    <name type="scientific">Azospirillum baldaniorum</name>
    <dbReference type="NCBI Taxonomy" id="1064539"/>
    <lineage>
        <taxon>Bacteria</taxon>
        <taxon>Pseudomonadati</taxon>
        <taxon>Pseudomonadota</taxon>
        <taxon>Alphaproteobacteria</taxon>
        <taxon>Rhodospirillales</taxon>
        <taxon>Azospirillaceae</taxon>
        <taxon>Azospirillum</taxon>
    </lineage>
</organism>
<evidence type="ECO:0000313" key="2">
    <source>
        <dbReference type="Proteomes" id="UP000007319"/>
    </source>
</evidence>
<accession>A0A9P1NMC0</accession>
<protein>
    <submittedName>
        <fullName evidence="1">Uncharacterized protein</fullName>
    </submittedName>
</protein>
<dbReference type="KEGG" id="abs:AZOBR_140195"/>
<keyword evidence="2" id="KW-1185">Reference proteome</keyword>
<gene>
    <name evidence="1" type="ORF">AZOBR_140195</name>
</gene>
<evidence type="ECO:0000313" key="1">
    <source>
        <dbReference type="EMBL" id="CCC98465.1"/>
    </source>
</evidence>
<dbReference type="AlphaFoldDB" id="A0A9P1NMC0"/>
<proteinExistence type="predicted"/>
<name>A0A9P1NMC0_9PROT</name>
<dbReference type="EMBL" id="HE577327">
    <property type="protein sequence ID" value="CCC98465.1"/>
    <property type="molecule type" value="Genomic_DNA"/>
</dbReference>
<sequence>MILLGPIKILIGASSLFSSKLLKPEVRALFRASLPVAVSPKSASFSMHHRCQVGRRNARLHSFNEMQRIRKYSNNLCPCLMIR</sequence>